<protein>
    <submittedName>
        <fullName evidence="2">Asp23/Gls24 family envelope stress response protein</fullName>
    </submittedName>
</protein>
<dbReference type="EMBL" id="DXFX01000075">
    <property type="protein sequence ID" value="HIX07995.1"/>
    <property type="molecule type" value="Genomic_DNA"/>
</dbReference>
<evidence type="ECO:0000313" key="2">
    <source>
        <dbReference type="EMBL" id="HIX07995.1"/>
    </source>
</evidence>
<evidence type="ECO:0000313" key="3">
    <source>
        <dbReference type="Proteomes" id="UP000824204"/>
    </source>
</evidence>
<reference evidence="2" key="1">
    <citation type="journal article" date="2021" name="PeerJ">
        <title>Extensive microbial diversity within the chicken gut microbiome revealed by metagenomics and culture.</title>
        <authorList>
            <person name="Gilroy R."/>
            <person name="Ravi A."/>
            <person name="Getino M."/>
            <person name="Pursley I."/>
            <person name="Horton D.L."/>
            <person name="Alikhan N.F."/>
            <person name="Baker D."/>
            <person name="Gharbi K."/>
            <person name="Hall N."/>
            <person name="Watson M."/>
            <person name="Adriaenssens E.M."/>
            <person name="Foster-Nyarko E."/>
            <person name="Jarju S."/>
            <person name="Secka A."/>
            <person name="Antonio M."/>
            <person name="Oren A."/>
            <person name="Chaudhuri R.R."/>
            <person name="La Ragione R."/>
            <person name="Hildebrand F."/>
            <person name="Pallen M.J."/>
        </authorList>
    </citation>
    <scope>NUCLEOTIDE SEQUENCE</scope>
    <source>
        <strain evidence="2">811</strain>
    </source>
</reference>
<dbReference type="AlphaFoldDB" id="A0A9D1V8D8"/>
<gene>
    <name evidence="2" type="ORF">H9741_05965</name>
</gene>
<dbReference type="Pfam" id="PF03780">
    <property type="entry name" value="Asp23"/>
    <property type="match status" value="1"/>
</dbReference>
<dbReference type="PANTHER" id="PTHR34297">
    <property type="entry name" value="HYPOTHETICAL CYTOSOLIC PROTEIN-RELATED"/>
    <property type="match status" value="1"/>
</dbReference>
<comment type="similarity">
    <text evidence="1">Belongs to the asp23 family.</text>
</comment>
<accession>A0A9D1V8D8</accession>
<name>A0A9D1V8D8_9FIRM</name>
<dbReference type="Proteomes" id="UP000824204">
    <property type="component" value="Unassembled WGS sequence"/>
</dbReference>
<dbReference type="PANTHER" id="PTHR34297:SF1">
    <property type="entry name" value="ASP23_GLS24 FAMILY ENVELOPE STRESS RESPONSE PROTEIN"/>
    <property type="match status" value="1"/>
</dbReference>
<proteinExistence type="inferred from homology"/>
<evidence type="ECO:0000256" key="1">
    <source>
        <dbReference type="ARBA" id="ARBA00005721"/>
    </source>
</evidence>
<comment type="caution">
    <text evidence="2">The sequence shown here is derived from an EMBL/GenBank/DDBJ whole genome shotgun (WGS) entry which is preliminary data.</text>
</comment>
<dbReference type="InterPro" id="IPR005531">
    <property type="entry name" value="Asp23"/>
</dbReference>
<organism evidence="2 3">
    <name type="scientific">Candidatus Borkfalkia faecipullorum</name>
    <dbReference type="NCBI Taxonomy" id="2838510"/>
    <lineage>
        <taxon>Bacteria</taxon>
        <taxon>Bacillati</taxon>
        <taxon>Bacillota</taxon>
        <taxon>Clostridia</taxon>
        <taxon>Christensenellales</taxon>
        <taxon>Christensenellaceae</taxon>
        <taxon>Candidatus Borkfalkia</taxon>
    </lineage>
</organism>
<sequence>MALFKRVPSDGQKGKVSYNSGIVSGIISLAVSEIEGVELLPGKKRGMKLYFEKDGIYADISVKVDYGYNVPEVAFKIQQSVKHNVEAMTKYKVAKVDVYVVGVELLDRVAEQL</sequence>
<reference evidence="2" key="2">
    <citation type="submission" date="2021-04" db="EMBL/GenBank/DDBJ databases">
        <authorList>
            <person name="Gilroy R."/>
        </authorList>
    </citation>
    <scope>NUCLEOTIDE SEQUENCE</scope>
    <source>
        <strain evidence="2">811</strain>
    </source>
</reference>